<dbReference type="InParanoid" id="A0A061FUL1"/>
<keyword evidence="3" id="KW-1185">Reference proteome</keyword>
<keyword evidence="1" id="KW-0472">Membrane</keyword>
<reference evidence="2 3" key="1">
    <citation type="journal article" date="2013" name="Genome Biol.">
        <title>The genome sequence of the most widely cultivated cacao type and its use to identify candidate genes regulating pod color.</title>
        <authorList>
            <person name="Motamayor J.C."/>
            <person name="Mockaitis K."/>
            <person name="Schmutz J."/>
            <person name="Haiminen N."/>
            <person name="Iii D.L."/>
            <person name="Cornejo O."/>
            <person name="Findley S.D."/>
            <person name="Zheng P."/>
            <person name="Utro F."/>
            <person name="Royaert S."/>
            <person name="Saski C."/>
            <person name="Jenkins J."/>
            <person name="Podicheti R."/>
            <person name="Zhao M."/>
            <person name="Scheffler B.E."/>
            <person name="Stack J.C."/>
            <person name="Feltus F.A."/>
            <person name="Mustiga G.M."/>
            <person name="Amores F."/>
            <person name="Phillips W."/>
            <person name="Marelli J.P."/>
            <person name="May G.D."/>
            <person name="Shapiro H."/>
            <person name="Ma J."/>
            <person name="Bustamante C.D."/>
            <person name="Schnell R.J."/>
            <person name="Main D."/>
            <person name="Gilbert D."/>
            <person name="Parida L."/>
            <person name="Kuhn D.N."/>
        </authorList>
    </citation>
    <scope>NUCLEOTIDE SEQUENCE [LARGE SCALE GENOMIC DNA]</scope>
    <source>
        <strain evidence="3">cv. Matina 1-6</strain>
    </source>
</reference>
<protein>
    <submittedName>
        <fullName evidence="2">Uncharacterized protein</fullName>
    </submittedName>
</protein>
<dbReference type="HOGENOM" id="CLU_1963566_0_0_1"/>
<organism evidence="2 3">
    <name type="scientific">Theobroma cacao</name>
    <name type="common">Cacao</name>
    <name type="synonym">Cocoa</name>
    <dbReference type="NCBI Taxonomy" id="3641"/>
    <lineage>
        <taxon>Eukaryota</taxon>
        <taxon>Viridiplantae</taxon>
        <taxon>Streptophyta</taxon>
        <taxon>Embryophyta</taxon>
        <taxon>Tracheophyta</taxon>
        <taxon>Spermatophyta</taxon>
        <taxon>Magnoliopsida</taxon>
        <taxon>eudicotyledons</taxon>
        <taxon>Gunneridae</taxon>
        <taxon>Pentapetalae</taxon>
        <taxon>rosids</taxon>
        <taxon>malvids</taxon>
        <taxon>Malvales</taxon>
        <taxon>Malvaceae</taxon>
        <taxon>Byttnerioideae</taxon>
        <taxon>Theobroma</taxon>
    </lineage>
</organism>
<name>A0A061FUL1_THECC</name>
<gene>
    <name evidence="2" type="ORF">TCM_012559</name>
</gene>
<dbReference type="PANTHER" id="PTHR11206">
    <property type="entry name" value="MULTIDRUG RESISTANCE PROTEIN"/>
    <property type="match status" value="1"/>
</dbReference>
<dbReference type="STRING" id="3641.A0A061FUL1"/>
<accession>A0A061FUL1</accession>
<dbReference type="Proteomes" id="UP000026915">
    <property type="component" value="Chromosome 3"/>
</dbReference>
<sequence>MMPILAISSFVGRVQSALSGVARRCGWQKIGAYINLGTFYLVGVLVSIILAFIFHLKTNINWAMVGDCSHPSSTNGIVSSHYSRDRLGERGKSLPILEGRGLLNFLFILHFSLNSSLWGNSTHFSFPI</sequence>
<evidence type="ECO:0000313" key="2">
    <source>
        <dbReference type="EMBL" id="EOY21175.1"/>
    </source>
</evidence>
<dbReference type="EMBL" id="CM001881">
    <property type="protein sequence ID" value="EOY21175.1"/>
    <property type="molecule type" value="Genomic_DNA"/>
</dbReference>
<dbReference type="Gramene" id="EOY21175">
    <property type="protein sequence ID" value="EOY21175"/>
    <property type="gene ID" value="TCM_012559"/>
</dbReference>
<evidence type="ECO:0000313" key="3">
    <source>
        <dbReference type="Proteomes" id="UP000026915"/>
    </source>
</evidence>
<evidence type="ECO:0000256" key="1">
    <source>
        <dbReference type="SAM" id="Phobius"/>
    </source>
</evidence>
<keyword evidence="1" id="KW-0812">Transmembrane</keyword>
<keyword evidence="1" id="KW-1133">Transmembrane helix</keyword>
<dbReference type="eggNOG" id="KOG1347">
    <property type="taxonomic scope" value="Eukaryota"/>
</dbReference>
<feature type="transmembrane region" description="Helical" evidence="1">
    <location>
        <begin position="32"/>
        <end position="54"/>
    </location>
</feature>
<proteinExistence type="predicted"/>
<dbReference type="AlphaFoldDB" id="A0A061FUL1"/>